<dbReference type="PANTHER" id="PTHR41271">
    <property type="entry name" value="DUF402 DOMAIN-CONTAINING PROTEIN"/>
    <property type="match status" value="1"/>
</dbReference>
<feature type="domain" description="DUF402" evidence="1">
    <location>
        <begin position="15"/>
        <end position="161"/>
    </location>
</feature>
<protein>
    <recommendedName>
        <fullName evidence="1">DUF402 domain-containing protein</fullName>
    </recommendedName>
</protein>
<proteinExistence type="predicted"/>
<dbReference type="PANTHER" id="PTHR41271:SF1">
    <property type="entry name" value="DUF402 DOMAIN-CONTAINING PROTEIN"/>
    <property type="match status" value="1"/>
</dbReference>
<evidence type="ECO:0000313" key="3">
    <source>
        <dbReference type="Proteomes" id="UP000050996"/>
    </source>
</evidence>
<dbReference type="AlphaFoldDB" id="A0A0Q3SEX3"/>
<dbReference type="RefSeq" id="WP_075209075.1">
    <property type="nucleotide sequence ID" value="NZ_CP041305.1"/>
</dbReference>
<accession>A0A0Q3SEX3</accession>
<evidence type="ECO:0000259" key="1">
    <source>
        <dbReference type="Pfam" id="PF04167"/>
    </source>
</evidence>
<sequence length="176" mass="21111">MLKRRFLHREDWSRIIKRTYKEKEIKDNDFVGYISLIQMHEVSQPLITKHLEQEICIVDNNYSWLQQLPLNEHYAITTMFNGAGEIIQWYIDITYENGVENNMPYMDDLFLDLIVFPTGEVIQKDKDELEEALNNKWITQQQYDLAYKTFNIVLEEVQGGEFKYFSMSTKHRNCLL</sequence>
<reference evidence="2 3" key="1">
    <citation type="submission" date="2015-09" db="EMBL/GenBank/DDBJ databases">
        <title>Genome sequencing project for genomic taxonomy and phylogenomics of Bacillus-like bacteria.</title>
        <authorList>
            <person name="Liu B."/>
            <person name="Wang J."/>
            <person name="Zhu Y."/>
            <person name="Liu G."/>
            <person name="Chen Q."/>
            <person name="Chen Z."/>
            <person name="Lan J."/>
            <person name="Che J."/>
            <person name="Ge C."/>
            <person name="Shi H."/>
            <person name="Pan Z."/>
            <person name="Liu X."/>
        </authorList>
    </citation>
    <scope>NUCLEOTIDE SEQUENCE [LARGE SCALE GENOMIC DNA]</scope>
    <source>
        <strain evidence="2 3">FJAT-18043</strain>
    </source>
</reference>
<dbReference type="InterPro" id="IPR007295">
    <property type="entry name" value="DUF402"/>
</dbReference>
<dbReference type="Pfam" id="PF04167">
    <property type="entry name" value="DUF402"/>
    <property type="match status" value="1"/>
</dbReference>
<dbReference type="SUPFAM" id="SSF159234">
    <property type="entry name" value="FomD-like"/>
    <property type="match status" value="1"/>
</dbReference>
<dbReference type="Gene3D" id="2.40.380.10">
    <property type="entry name" value="FomD-like"/>
    <property type="match status" value="1"/>
</dbReference>
<organism evidence="2 3">
    <name type="scientific">Cytobacillus solani</name>
    <dbReference type="NCBI Taxonomy" id="1637975"/>
    <lineage>
        <taxon>Bacteria</taxon>
        <taxon>Bacillati</taxon>
        <taxon>Bacillota</taxon>
        <taxon>Bacilli</taxon>
        <taxon>Bacillales</taxon>
        <taxon>Bacillaceae</taxon>
        <taxon>Cytobacillus</taxon>
    </lineage>
</organism>
<dbReference type="PATRIC" id="fig|1637975.4.peg.378"/>
<gene>
    <name evidence="2" type="ORF">AN957_03565</name>
</gene>
<evidence type="ECO:0000313" key="2">
    <source>
        <dbReference type="EMBL" id="KQL17780.1"/>
    </source>
</evidence>
<dbReference type="EMBL" id="LJIX01000006">
    <property type="protein sequence ID" value="KQL17780.1"/>
    <property type="molecule type" value="Genomic_DNA"/>
</dbReference>
<keyword evidence="3" id="KW-1185">Reference proteome</keyword>
<name>A0A0Q3SEX3_9BACI</name>
<dbReference type="Proteomes" id="UP000050996">
    <property type="component" value="Unassembled WGS sequence"/>
</dbReference>
<comment type="caution">
    <text evidence="2">The sequence shown here is derived from an EMBL/GenBank/DDBJ whole genome shotgun (WGS) entry which is preliminary data.</text>
</comment>
<dbReference type="STRING" id="1637975.AN957_03565"/>
<dbReference type="InterPro" id="IPR035930">
    <property type="entry name" value="FomD-like_sf"/>
</dbReference>